<dbReference type="Proteomes" id="UP000076761">
    <property type="component" value="Unassembled WGS sequence"/>
</dbReference>
<sequence length="514" mass="58592">MDTVEVCKQPMPEATPFDADPISTASRADIEEQIQIFIRRQDVGKVTQLKRALNSLVPIASLPDDLLIEIFALYPYAEDQSRSKFDPLIPTPYHWLRYTHVCHHWRHVALQTPILWTDIVLINQNECIKEMLIRSGQAPVEVSSAPGRLAPMDMLKICLDELHRVQSLNIRVSPGVVEELADAEYREDGQLESLSVSLGSAYPWISDHGLSEALGVFLTGVGSRKLKKLQVIGIHLFPNLTPAFPLLTSFSWSTPSPRLAVNDFLYFLQSIPSLQVLKLWDVFRPHRMSAKPTLHTSLPCLKELHMSNEYLPYEDLLPYLHLTRDASLNLDVHGVDTHSHLMSFLSLLHSAALSNELLAVELIRYENSRIEFKGWEGAFSHEIELGRAAPIPKLRLLIELASEFEDSMHVPDQLLEALPVATVDYLRLRNTLNWHWYSAFAKMRNVTKLYVAGELWDVPEALVFSCIPPESRGLNDPELRLFPRLRYLRLKEPENVQTAPIFAQKLHGFFVLRL</sequence>
<protein>
    <recommendedName>
        <fullName evidence="2">F-box domain-containing protein</fullName>
    </recommendedName>
</protein>
<gene>
    <name evidence="3" type="ORF">NEOLEDRAFT_723883</name>
</gene>
<feature type="region of interest" description="Disordered" evidence="1">
    <location>
        <begin position="1"/>
        <end position="21"/>
    </location>
</feature>
<dbReference type="OrthoDB" id="3181669at2759"/>
<organism evidence="3 4">
    <name type="scientific">Neolentinus lepideus HHB14362 ss-1</name>
    <dbReference type="NCBI Taxonomy" id="1314782"/>
    <lineage>
        <taxon>Eukaryota</taxon>
        <taxon>Fungi</taxon>
        <taxon>Dikarya</taxon>
        <taxon>Basidiomycota</taxon>
        <taxon>Agaricomycotina</taxon>
        <taxon>Agaricomycetes</taxon>
        <taxon>Gloeophyllales</taxon>
        <taxon>Gloeophyllaceae</taxon>
        <taxon>Neolentinus</taxon>
    </lineage>
</organism>
<evidence type="ECO:0000313" key="4">
    <source>
        <dbReference type="Proteomes" id="UP000076761"/>
    </source>
</evidence>
<dbReference type="AlphaFoldDB" id="A0A165Q393"/>
<dbReference type="EMBL" id="KV425602">
    <property type="protein sequence ID" value="KZT21857.1"/>
    <property type="molecule type" value="Genomic_DNA"/>
</dbReference>
<keyword evidence="4" id="KW-1185">Reference proteome</keyword>
<dbReference type="InterPro" id="IPR001810">
    <property type="entry name" value="F-box_dom"/>
</dbReference>
<accession>A0A165Q393</accession>
<dbReference type="Pfam" id="PF12937">
    <property type="entry name" value="F-box-like"/>
    <property type="match status" value="1"/>
</dbReference>
<evidence type="ECO:0000256" key="1">
    <source>
        <dbReference type="SAM" id="MobiDB-lite"/>
    </source>
</evidence>
<feature type="domain" description="F-box" evidence="2">
    <location>
        <begin position="59"/>
        <end position="121"/>
    </location>
</feature>
<evidence type="ECO:0000313" key="3">
    <source>
        <dbReference type="EMBL" id="KZT21857.1"/>
    </source>
</evidence>
<proteinExistence type="predicted"/>
<dbReference type="Gene3D" id="1.20.1280.50">
    <property type="match status" value="1"/>
</dbReference>
<evidence type="ECO:0000259" key="2">
    <source>
        <dbReference type="Pfam" id="PF12937"/>
    </source>
</evidence>
<reference evidence="3 4" key="1">
    <citation type="journal article" date="2016" name="Mol. Biol. Evol.">
        <title>Comparative Genomics of Early-Diverging Mushroom-Forming Fungi Provides Insights into the Origins of Lignocellulose Decay Capabilities.</title>
        <authorList>
            <person name="Nagy L.G."/>
            <person name="Riley R."/>
            <person name="Tritt A."/>
            <person name="Adam C."/>
            <person name="Daum C."/>
            <person name="Floudas D."/>
            <person name="Sun H."/>
            <person name="Yadav J.S."/>
            <person name="Pangilinan J."/>
            <person name="Larsson K.H."/>
            <person name="Matsuura K."/>
            <person name="Barry K."/>
            <person name="Labutti K."/>
            <person name="Kuo R."/>
            <person name="Ohm R.A."/>
            <person name="Bhattacharya S.S."/>
            <person name="Shirouzu T."/>
            <person name="Yoshinaga Y."/>
            <person name="Martin F.M."/>
            <person name="Grigoriev I.V."/>
            <person name="Hibbett D.S."/>
        </authorList>
    </citation>
    <scope>NUCLEOTIDE SEQUENCE [LARGE SCALE GENOMIC DNA]</scope>
    <source>
        <strain evidence="3 4">HHB14362 ss-1</strain>
    </source>
</reference>
<dbReference type="InParanoid" id="A0A165Q393"/>
<name>A0A165Q393_9AGAM</name>